<dbReference type="InterPro" id="IPR013783">
    <property type="entry name" value="Ig-like_fold"/>
</dbReference>
<evidence type="ECO:0000313" key="4">
    <source>
        <dbReference type="Proteomes" id="UP001618531"/>
    </source>
</evidence>
<dbReference type="Proteomes" id="UP001618531">
    <property type="component" value="Unassembled WGS sequence"/>
</dbReference>
<dbReference type="PROSITE" id="PS51272">
    <property type="entry name" value="SLH"/>
    <property type="match status" value="2"/>
</dbReference>
<evidence type="ECO:0000256" key="1">
    <source>
        <dbReference type="SAM" id="MobiDB-lite"/>
    </source>
</evidence>
<dbReference type="InterPro" id="IPR001119">
    <property type="entry name" value="SLH_dom"/>
</dbReference>
<keyword evidence="4" id="KW-1185">Reference proteome</keyword>
<dbReference type="InterPro" id="IPR051465">
    <property type="entry name" value="Cell_Envelope_Struct_Comp"/>
</dbReference>
<reference evidence="3 4" key="1">
    <citation type="submission" date="2024-11" db="EMBL/GenBank/DDBJ databases">
        <title>Identification and Characterization of a Novel Fosfomycin Bacillithiol Transferase FosB8 in Paenibacillus illinoisensis.</title>
        <authorList>
            <person name="Lu W."/>
        </authorList>
    </citation>
    <scope>NUCLEOTIDE SEQUENCE [LARGE SCALE GENOMIC DNA]</scope>
    <source>
        <strain evidence="3 4">WP77</strain>
    </source>
</reference>
<feature type="compositionally biased region" description="Pro residues" evidence="1">
    <location>
        <begin position="410"/>
        <end position="451"/>
    </location>
</feature>
<feature type="domain" description="SLH" evidence="2">
    <location>
        <begin position="104"/>
        <end position="159"/>
    </location>
</feature>
<accession>A0ABW8HTA1</accession>
<organism evidence="3 4">
    <name type="scientific">Paenibacillus illinoisensis</name>
    <dbReference type="NCBI Taxonomy" id="59845"/>
    <lineage>
        <taxon>Bacteria</taxon>
        <taxon>Bacillati</taxon>
        <taxon>Bacillota</taxon>
        <taxon>Bacilli</taxon>
        <taxon>Bacillales</taxon>
        <taxon>Paenibacillaceae</taxon>
        <taxon>Paenibacillus</taxon>
    </lineage>
</organism>
<sequence length="907" mass="96875">MNQDWKKLLLTVTVIGMLWGNQSVSAAEEQTGGANPISSVFIDEIDIRSTSLQAVQEAVKQGLISGYPDGSFHPRQYLTRREMAVLLAKASQLPLEEQSATGPKSKDWAAPYIEAIQKAGWMTGDASGNFRANDPIRREELASILVRVTGTQKIKGGQPQTISDESMVSGWAKEQVQTALKLGLLESSGGKFESKALVERQDIAAILVDVFRTGEQTASLTELDGDIAYIDGRPFVIGKELQSILNEGNKEALQDAIITYDARTRNLSSLSEIQITQPGTAAKPITLNLVDTSYQGAISVSADHVILRADTLSKVFLKSGSSTLTIESDIDEVTVDTTDKIIVRGSGTWKQVVLKGTKSIVQLPTSVKTEKVILAEGGALSQIIRNTPSTTPSASAGTSNSNTGSGPSGPTAPEPTPTPTPEPTPTPTPDPTPEPTPEPEPEPPVVVPPSPVNHQPIVQAIIPDKTVFLGEGAQEIDLSTVFTDADEDELSYEISEMDQSIASGEIQGSKLKIQPISIGNTKVTVKAEDGKGGSEITSFLYVVQPFFIPPMPPIVIPPILPQPPVNHAPIVIEALQAVEVELGAANDPTDLKTIFSDPDRDVLTFVATSSNQQVADADITGSILTLNTYSPGSTEITVTAKDSNGGEVESRFNVVIKAPAAVNHKPTVARQISKINVTLGKVSDTVSLAGVFEDADGDSLTYTAESSDPNVAEALVQEDTLTLTFKDVVGSATITVKASDPDGEETVTTFAVDVQDPDAGKGLFISELVWGESFNQAIELYNPTSKSLNGGDITIVRSDSDTPITLDSGTIIPSTGTLVLAEEFSDFTEEEYYYLTLDLVVNTEPVTLTLYYKGEVMDTAVIVPAQSLTRKWDTVQGDKVSYEPSEWSNMGENNYGNLGKFDPLINP</sequence>
<feature type="compositionally biased region" description="Low complexity" evidence="1">
    <location>
        <begin position="386"/>
        <end position="409"/>
    </location>
</feature>
<name>A0ABW8HTA1_9BACL</name>
<dbReference type="Pfam" id="PF00395">
    <property type="entry name" value="SLH"/>
    <property type="match status" value="2"/>
</dbReference>
<dbReference type="EMBL" id="JBIYSL010000002">
    <property type="protein sequence ID" value="MFK0522896.1"/>
    <property type="molecule type" value="Genomic_DNA"/>
</dbReference>
<comment type="caution">
    <text evidence="3">The sequence shown here is derived from an EMBL/GenBank/DDBJ whole genome shotgun (WGS) entry which is preliminary data.</text>
</comment>
<dbReference type="PANTHER" id="PTHR43308:SF5">
    <property type="entry name" value="S-LAYER PROTEIN _ PEPTIDOGLYCAN ENDO-BETA-N-ACETYLGLUCOSAMINIDASE"/>
    <property type="match status" value="1"/>
</dbReference>
<feature type="domain" description="SLH" evidence="2">
    <location>
        <begin position="38"/>
        <end position="101"/>
    </location>
</feature>
<dbReference type="PANTHER" id="PTHR43308">
    <property type="entry name" value="OUTER MEMBRANE PROTEIN ALPHA-RELATED"/>
    <property type="match status" value="1"/>
</dbReference>
<proteinExistence type="predicted"/>
<dbReference type="Gene3D" id="2.60.40.10">
    <property type="entry name" value="Immunoglobulins"/>
    <property type="match status" value="2"/>
</dbReference>
<feature type="region of interest" description="Disordered" evidence="1">
    <location>
        <begin position="384"/>
        <end position="452"/>
    </location>
</feature>
<gene>
    <name evidence="3" type="ORF">ACINKY_11885</name>
</gene>
<protein>
    <submittedName>
        <fullName evidence="3">S-layer homology domain-containing protein</fullName>
    </submittedName>
</protein>
<dbReference type="RefSeq" id="WP_402875025.1">
    <property type="nucleotide sequence ID" value="NZ_JBIYSL010000002.1"/>
</dbReference>
<evidence type="ECO:0000259" key="2">
    <source>
        <dbReference type="PROSITE" id="PS51272"/>
    </source>
</evidence>
<evidence type="ECO:0000313" key="3">
    <source>
        <dbReference type="EMBL" id="MFK0522896.1"/>
    </source>
</evidence>